<sequence>MSYELIVSDPRQVRTLQMLLYYSIAFLVAWLVSSDQPPVVLWPVTALALPLLLWLQWWEHKRHHQQQRVKTLLRYDDGQLFIAPHANHPALTLAAADIRKVLIGPGYIAIEGDYPIARSLNLPVQADTRERDKAIEDIIAALLQVNPALAVIRE</sequence>
<name>A0A9X2WD23_9GAMM</name>
<protein>
    <submittedName>
        <fullName evidence="2">Uncharacterized protein</fullName>
    </submittedName>
</protein>
<comment type="caution">
    <text evidence="2">The sequence shown here is derived from an EMBL/GenBank/DDBJ whole genome shotgun (WGS) entry which is preliminary data.</text>
</comment>
<dbReference type="RefSeq" id="WP_260974809.1">
    <property type="nucleotide sequence ID" value="NZ_JAOANI010000009.1"/>
</dbReference>
<evidence type="ECO:0000313" key="2">
    <source>
        <dbReference type="EMBL" id="MCT7357881.1"/>
    </source>
</evidence>
<reference evidence="2" key="1">
    <citation type="journal article" date="2022" name="Front. Microbiol.">
        <title>Genome-based taxonomic rearrangement of Oceanobacter-related bacteria including the description of Thalassolituus hydrocarbonoclasticus sp. nov. and Thalassolituus pacificus sp. nov. and emended description of the genus Thalassolituus.</title>
        <authorList>
            <person name="Dong C."/>
            <person name="Wei L."/>
            <person name="Wang J."/>
            <person name="Lai Q."/>
            <person name="Huang Z."/>
            <person name="Shao Z."/>
        </authorList>
    </citation>
    <scope>NUCLEOTIDE SEQUENCE</scope>
    <source>
        <strain evidence="2">59MF3M-4</strain>
    </source>
</reference>
<accession>A0A9X2WD23</accession>
<keyword evidence="3" id="KW-1185">Reference proteome</keyword>
<dbReference type="AlphaFoldDB" id="A0A9X2WD23"/>
<organism evidence="2 3">
    <name type="scientific">Thalassolituus pacificus</name>
    <dbReference type="NCBI Taxonomy" id="2975440"/>
    <lineage>
        <taxon>Bacteria</taxon>
        <taxon>Pseudomonadati</taxon>
        <taxon>Pseudomonadota</taxon>
        <taxon>Gammaproteobacteria</taxon>
        <taxon>Oceanospirillales</taxon>
        <taxon>Oceanospirillaceae</taxon>
        <taxon>Thalassolituus</taxon>
    </lineage>
</organism>
<dbReference type="Proteomes" id="UP001147830">
    <property type="component" value="Unassembled WGS sequence"/>
</dbReference>
<keyword evidence="1" id="KW-0812">Transmembrane</keyword>
<gene>
    <name evidence="2" type="ORF">NYR02_02450</name>
</gene>
<feature type="transmembrane region" description="Helical" evidence="1">
    <location>
        <begin position="39"/>
        <end position="58"/>
    </location>
</feature>
<keyword evidence="1" id="KW-0472">Membrane</keyword>
<reference evidence="2" key="2">
    <citation type="submission" date="2022-08" db="EMBL/GenBank/DDBJ databases">
        <authorList>
            <person name="Dong C."/>
        </authorList>
    </citation>
    <scope>NUCLEOTIDE SEQUENCE</scope>
    <source>
        <strain evidence="2">59MF3M-4</strain>
    </source>
</reference>
<proteinExistence type="predicted"/>
<evidence type="ECO:0000256" key="1">
    <source>
        <dbReference type="SAM" id="Phobius"/>
    </source>
</evidence>
<feature type="transmembrane region" description="Helical" evidence="1">
    <location>
        <begin position="12"/>
        <end position="33"/>
    </location>
</feature>
<keyword evidence="1" id="KW-1133">Transmembrane helix</keyword>
<dbReference type="EMBL" id="JAOANI010000009">
    <property type="protein sequence ID" value="MCT7357881.1"/>
    <property type="molecule type" value="Genomic_DNA"/>
</dbReference>
<evidence type="ECO:0000313" key="3">
    <source>
        <dbReference type="Proteomes" id="UP001147830"/>
    </source>
</evidence>